<protein>
    <submittedName>
        <fullName evidence="1">Uncharacterized protein</fullName>
    </submittedName>
</protein>
<name>A0ABZ0Z308_9CAUD</name>
<accession>A0ABZ0Z308</accession>
<sequence>MNYDRSKLNNVKNTIYDIWQTRFNKIYSDSDWSNVHIFQHAIENCYGVEYVNLKNGKYHNFFNDGDIPPYREYELIIKTNFGYLTGNIICCSAGTMEDPFSRYDILINLGPENKDYVPFDE</sequence>
<dbReference type="Proteomes" id="UP001358193">
    <property type="component" value="Segment"/>
</dbReference>
<organism evidence="1 2">
    <name type="scientific">phage Lak_Megaphage_Sonny</name>
    <dbReference type="NCBI Taxonomy" id="3109229"/>
    <lineage>
        <taxon>Viruses</taxon>
        <taxon>Duplodnaviria</taxon>
        <taxon>Heunggongvirae</taxon>
        <taxon>Uroviricota</taxon>
        <taxon>Caudoviricetes</taxon>
        <taxon>Caudoviricetes code 15 clade</taxon>
    </lineage>
</organism>
<keyword evidence="2" id="KW-1185">Reference proteome</keyword>
<evidence type="ECO:0000313" key="1">
    <source>
        <dbReference type="EMBL" id="WQJ53429.1"/>
    </source>
</evidence>
<dbReference type="EMBL" id="OR769223">
    <property type="protein sequence ID" value="WQJ53429.1"/>
    <property type="molecule type" value="Genomic_DNA"/>
</dbReference>
<reference evidence="1 2" key="1">
    <citation type="submission" date="2023-11" db="EMBL/GenBank/DDBJ databases">
        <authorList>
            <person name="Cook R."/>
            <person name="Crisci M."/>
            <person name="Pye H."/>
            <person name="Adriaenssens E."/>
            <person name="Santini J."/>
        </authorList>
    </citation>
    <scope>NUCLEOTIDE SEQUENCE [LARGE SCALE GENOMIC DNA]</scope>
    <source>
        <strain evidence="1">Lak_Megaphage_Sonny</strain>
    </source>
</reference>
<proteinExistence type="predicted"/>
<evidence type="ECO:0000313" key="2">
    <source>
        <dbReference type="Proteomes" id="UP001358193"/>
    </source>
</evidence>